<evidence type="ECO:0000313" key="2">
    <source>
        <dbReference type="Proteomes" id="UP000464330"/>
    </source>
</evidence>
<sequence length="39" mass="4448">MTILGLINHIHGIIFTPHQEQNTLLYMLVPVVIQLLPVQ</sequence>
<dbReference type="AlphaFoldDB" id="A0A6C0QVM9"/>
<proteinExistence type="predicted"/>
<reference evidence="1 2" key="1">
    <citation type="journal article" date="2020" name="Int. J. Med. Microbiol.">
        <title>Discovery of Paenibacillus larvae ERIC V: Phenotypic and genomic comparison to genotypes ERIC I-IV reveal different inventories of virulence factors which correlate with epidemiological prevalences of American Foulbrood.</title>
        <authorList>
            <person name="Beims H."/>
            <person name="Bunk B."/>
            <person name="Erler S."/>
            <person name="Mohr K.I."/>
            <person name="Sproer C."/>
            <person name="Pradella S."/>
            <person name="Gunther G."/>
            <person name="Rohde M."/>
            <person name="von der Ohe W."/>
            <person name="Steinert M."/>
        </authorList>
    </citation>
    <scope>NUCLEOTIDE SEQUENCE [LARGE SCALE GENOMIC DNA]</scope>
    <source>
        <strain evidence="1">Eric_V</strain>
    </source>
</reference>
<gene>
    <name evidence="1" type="ORF">ERICV_03594</name>
</gene>
<protein>
    <submittedName>
        <fullName evidence="1">Uncharacterized protein</fullName>
    </submittedName>
</protein>
<evidence type="ECO:0000313" key="1">
    <source>
        <dbReference type="EMBL" id="QHZ52693.1"/>
    </source>
</evidence>
<accession>A0A6C0QVM9</accession>
<dbReference type="Proteomes" id="UP000464330">
    <property type="component" value="Chromosome"/>
</dbReference>
<name>A0A6C0QVM9_9BACL</name>
<organism evidence="1 2">
    <name type="scientific">Paenibacillus larvae subsp. larvae</name>
    <dbReference type="NCBI Taxonomy" id="147375"/>
    <lineage>
        <taxon>Bacteria</taxon>
        <taxon>Bacillati</taxon>
        <taxon>Bacillota</taxon>
        <taxon>Bacilli</taxon>
        <taxon>Bacillales</taxon>
        <taxon>Paenibacillaceae</taxon>
        <taxon>Paenibacillus</taxon>
    </lineage>
</organism>
<dbReference type="EMBL" id="CP019717">
    <property type="protein sequence ID" value="QHZ52693.1"/>
    <property type="molecule type" value="Genomic_DNA"/>
</dbReference>